<dbReference type="Proteomes" id="UP000295788">
    <property type="component" value="Unassembled WGS sequence"/>
</dbReference>
<evidence type="ECO:0000313" key="2">
    <source>
        <dbReference type="Proteomes" id="UP000295788"/>
    </source>
</evidence>
<dbReference type="Gene3D" id="3.20.20.140">
    <property type="entry name" value="Metal-dependent hydrolases"/>
    <property type="match status" value="1"/>
</dbReference>
<dbReference type="EMBL" id="SMAB01000002">
    <property type="protein sequence ID" value="TCS84073.1"/>
    <property type="molecule type" value="Genomic_DNA"/>
</dbReference>
<dbReference type="Pfam" id="PF13263">
    <property type="entry name" value="PHP_C"/>
    <property type="match status" value="1"/>
</dbReference>
<dbReference type="Gene3D" id="1.10.150.20">
    <property type="entry name" value="5' to 3' exonuclease, C-terminal subdomain"/>
    <property type="match status" value="1"/>
</dbReference>
<dbReference type="CDD" id="cd19067">
    <property type="entry name" value="PfuEndoQ-like"/>
    <property type="match status" value="1"/>
</dbReference>
<proteinExistence type="predicted"/>
<dbReference type="AlphaFoldDB" id="A0A4R3KJX8"/>
<name>A0A4R3KJX8_9BACI</name>
<evidence type="ECO:0000313" key="1">
    <source>
        <dbReference type="EMBL" id="TCS84073.1"/>
    </source>
</evidence>
<dbReference type="PANTHER" id="PTHR40084:SF1">
    <property type="entry name" value="PHOSPHOTRANSFERASE"/>
    <property type="match status" value="1"/>
</dbReference>
<accession>A0A4R3KJX8</accession>
<dbReference type="SUPFAM" id="SSF89550">
    <property type="entry name" value="PHP domain-like"/>
    <property type="match status" value="1"/>
</dbReference>
<dbReference type="InterPro" id="IPR016195">
    <property type="entry name" value="Pol/histidinol_Pase-like"/>
</dbReference>
<keyword evidence="2" id="KW-1185">Reference proteome</keyword>
<sequence>MKAYFADLHIHIGWTEIKKPIKISASKNLTFRNLIQEAYHRKGLDMIGIIDAHSPLVQKEIQSLLQEGIIQELAEGGLRYQDLTILLGSEIEIKEENRGEAHYLVFLPYFEDMVLFSDWLKKRMKNIQLSSQRLYVSTKELQKETKVREGLFIPAHIFTPFKSVYGNCCKRMEEVLDLSLIDAVELGLSSDTEMADQIEELHPYTFVTDSDAHSLVKIGREYNEIQMETPSFKELMLALKRKDGRKVISNYGLDPKLGKYHKSRCAKCETLITNETVCPKCGSQRIIKGVSNRIEEIATLSQPKHPEYRPSYIHQVPLEFIPKLGPKTLARLLEHFGNEMNIIHRVKKEDLLTVVSEPIADMIIKARAGQLVVEMGGGGFYGKVLN</sequence>
<comment type="caution">
    <text evidence="1">The sequence shown here is derived from an EMBL/GenBank/DDBJ whole genome shotgun (WGS) entry which is preliminary data.</text>
</comment>
<dbReference type="PANTHER" id="PTHR40084">
    <property type="entry name" value="PHOSPHOHYDROLASE, PHP FAMILY"/>
    <property type="match status" value="1"/>
</dbReference>
<organism evidence="1 2">
    <name type="scientific">Tepidibacillus fermentans</name>
    <dbReference type="NCBI Taxonomy" id="1281767"/>
    <lineage>
        <taxon>Bacteria</taxon>
        <taxon>Bacillati</taxon>
        <taxon>Bacillota</taxon>
        <taxon>Bacilli</taxon>
        <taxon>Bacillales</taxon>
        <taxon>Bacillaceae</taxon>
        <taxon>Tepidibacillus</taxon>
    </lineage>
</organism>
<protein>
    <submittedName>
        <fullName evidence="1">Uncharacterized protein (TIGR00375 family)</fullName>
    </submittedName>
</protein>
<dbReference type="InterPro" id="IPR010994">
    <property type="entry name" value="RuvA_2-like"/>
</dbReference>
<reference evidence="1 2" key="1">
    <citation type="submission" date="2019-03" db="EMBL/GenBank/DDBJ databases">
        <title>Genomic Encyclopedia of Type Strains, Phase IV (KMG-IV): sequencing the most valuable type-strain genomes for metagenomic binning, comparative biology and taxonomic classification.</title>
        <authorList>
            <person name="Goeker M."/>
        </authorList>
    </citation>
    <scope>NUCLEOTIDE SEQUENCE [LARGE SCALE GENOMIC DNA]</scope>
    <source>
        <strain evidence="1 2">DSM 23802</strain>
    </source>
</reference>
<dbReference type="SUPFAM" id="SSF47781">
    <property type="entry name" value="RuvA domain 2-like"/>
    <property type="match status" value="1"/>
</dbReference>
<dbReference type="OrthoDB" id="9810135at2"/>
<gene>
    <name evidence="1" type="ORF">EDD72_102114</name>
</gene>
<dbReference type="RefSeq" id="WP_132766937.1">
    <property type="nucleotide sequence ID" value="NZ_SMAB01000002.1"/>
</dbReference>